<dbReference type="GO" id="GO:0005886">
    <property type="term" value="C:plasma membrane"/>
    <property type="evidence" value="ECO:0007669"/>
    <property type="project" value="UniProtKB-SubCell"/>
</dbReference>
<evidence type="ECO:0000256" key="4">
    <source>
        <dbReference type="ARBA" id="ARBA00022989"/>
    </source>
</evidence>
<keyword evidence="4 6" id="KW-1133">Transmembrane helix</keyword>
<reference evidence="8" key="1">
    <citation type="submission" date="2024-08" db="EMBL/GenBank/DDBJ databases">
        <authorList>
            <person name="Chaddad Z."/>
            <person name="Lamrabet M."/>
            <person name="Bouhnik O."/>
            <person name="Alami S."/>
            <person name="Wipf D."/>
            <person name="Courty P.E."/>
            <person name="Missbah El Idrissi M."/>
        </authorList>
    </citation>
    <scope>NUCLEOTIDE SEQUENCE</scope>
    <source>
        <strain evidence="8">LLZ17</strain>
    </source>
</reference>
<dbReference type="PANTHER" id="PTHR34820">
    <property type="entry name" value="INNER MEMBRANE PROTEIN YEBZ"/>
    <property type="match status" value="1"/>
</dbReference>
<evidence type="ECO:0000313" key="8">
    <source>
        <dbReference type="EMBL" id="XDV55318.1"/>
    </source>
</evidence>
<gene>
    <name evidence="8" type="primary">copD</name>
    <name evidence="8" type="ORF">AB8Z38_21175</name>
</gene>
<evidence type="ECO:0000256" key="6">
    <source>
        <dbReference type="SAM" id="Phobius"/>
    </source>
</evidence>
<feature type="transmembrane region" description="Helical" evidence="6">
    <location>
        <begin position="207"/>
        <end position="229"/>
    </location>
</feature>
<keyword evidence="5 6" id="KW-0472">Membrane</keyword>
<keyword evidence="2" id="KW-1003">Cell membrane</keyword>
<dbReference type="RefSeq" id="WP_369719770.1">
    <property type="nucleotide sequence ID" value="NZ_CP165734.1"/>
</dbReference>
<feature type="transmembrane region" description="Helical" evidence="6">
    <location>
        <begin position="129"/>
        <end position="147"/>
    </location>
</feature>
<feature type="transmembrane region" description="Helical" evidence="6">
    <location>
        <begin position="167"/>
        <end position="187"/>
    </location>
</feature>
<dbReference type="EMBL" id="CP165734">
    <property type="protein sequence ID" value="XDV55318.1"/>
    <property type="molecule type" value="Genomic_DNA"/>
</dbReference>
<evidence type="ECO:0000256" key="5">
    <source>
        <dbReference type="ARBA" id="ARBA00023136"/>
    </source>
</evidence>
<dbReference type="Pfam" id="PF05425">
    <property type="entry name" value="CopD"/>
    <property type="match status" value="1"/>
</dbReference>
<dbReference type="InterPro" id="IPR008457">
    <property type="entry name" value="Cu-R_CopD_dom"/>
</dbReference>
<comment type="subcellular location">
    <subcellularLocation>
        <location evidence="1">Cell membrane</location>
        <topology evidence="1">Multi-pass membrane protein</topology>
    </subcellularLocation>
</comment>
<dbReference type="AlphaFoldDB" id="A0AB39XB92"/>
<proteinExistence type="predicted"/>
<feature type="transmembrane region" description="Helical" evidence="6">
    <location>
        <begin position="241"/>
        <end position="261"/>
    </location>
</feature>
<name>A0AB39XB92_9BRAD</name>
<keyword evidence="3 6" id="KW-0812">Transmembrane</keyword>
<dbReference type="GO" id="GO:0006825">
    <property type="term" value="P:copper ion transport"/>
    <property type="evidence" value="ECO:0007669"/>
    <property type="project" value="InterPro"/>
</dbReference>
<dbReference type="PANTHER" id="PTHR34820:SF4">
    <property type="entry name" value="INNER MEMBRANE PROTEIN YEBZ"/>
    <property type="match status" value="1"/>
</dbReference>
<evidence type="ECO:0000256" key="1">
    <source>
        <dbReference type="ARBA" id="ARBA00004651"/>
    </source>
</evidence>
<evidence type="ECO:0000259" key="7">
    <source>
        <dbReference type="Pfam" id="PF05425"/>
    </source>
</evidence>
<feature type="transmembrane region" description="Helical" evidence="6">
    <location>
        <begin position="291"/>
        <end position="309"/>
    </location>
</feature>
<organism evidence="8">
    <name type="scientific">Bradyrhizobium sp. LLZ17</name>
    <dbReference type="NCBI Taxonomy" id="3239388"/>
    <lineage>
        <taxon>Bacteria</taxon>
        <taxon>Pseudomonadati</taxon>
        <taxon>Pseudomonadota</taxon>
        <taxon>Alphaproteobacteria</taxon>
        <taxon>Hyphomicrobiales</taxon>
        <taxon>Nitrobacteraceae</taxon>
        <taxon>Bradyrhizobium</taxon>
    </lineage>
</organism>
<protein>
    <submittedName>
        <fullName evidence="8">Copper homeostasis membrane protein CopD</fullName>
    </submittedName>
</protein>
<dbReference type="NCBIfam" id="NF033808">
    <property type="entry name" value="copper_CopD"/>
    <property type="match status" value="1"/>
</dbReference>
<feature type="domain" description="Copper resistance protein D" evidence="7">
    <location>
        <begin position="203"/>
        <end position="307"/>
    </location>
</feature>
<feature type="transmembrane region" description="Helical" evidence="6">
    <location>
        <begin position="101"/>
        <end position="122"/>
    </location>
</feature>
<feature type="transmembrane region" description="Helical" evidence="6">
    <location>
        <begin position="57"/>
        <end position="81"/>
    </location>
</feature>
<evidence type="ECO:0000256" key="3">
    <source>
        <dbReference type="ARBA" id="ARBA00022692"/>
    </source>
</evidence>
<dbReference type="InterPro" id="IPR047689">
    <property type="entry name" value="CopD"/>
</dbReference>
<dbReference type="InterPro" id="IPR032694">
    <property type="entry name" value="CopC/D"/>
</dbReference>
<sequence length="318" mass="33775">MSWFGAEIDVLMIATRTVHFAASAITAGALIFRGLVAEPALRAEPHANALVERQLRGAAWIGIAVVVVSGLAWVLLLTMSLSGEGVGEAVISGALRDVLQLTQFGWVSQVRLALAIMLSICLAFERSGLWRLLPLGAAASLVASIAWTGHAASTPSGLGYLHLASDALHLIAAAAWFGGLIPLVLLLRSLRCHRGCFSLKLDAVRRFSTLAIISVATLTLSGFVNAWILVGSFRGLVMTDYGQLLILKLSVFAVMLVFAAINRLVLTPQLASLSDEARQGRTLRALSRNTLLEIALGLSIFSMVGVLGMQHPAAHLVK</sequence>
<feature type="transmembrane region" description="Helical" evidence="6">
    <location>
        <begin position="20"/>
        <end position="36"/>
    </location>
</feature>
<evidence type="ECO:0000256" key="2">
    <source>
        <dbReference type="ARBA" id="ARBA00022475"/>
    </source>
</evidence>
<accession>A0AB39XB92</accession>